<dbReference type="RefSeq" id="XP_002111073.1">
    <property type="nucleotide sequence ID" value="XM_002111037.1"/>
</dbReference>
<dbReference type="EMBL" id="DS985243">
    <property type="protein sequence ID" value="EDV27077.1"/>
    <property type="molecule type" value="Genomic_DNA"/>
</dbReference>
<dbReference type="FunFam" id="3.90.550.50:FF:000058">
    <property type="entry name" value="Hexosyltransferase"/>
    <property type="match status" value="1"/>
</dbReference>
<evidence type="ECO:0000256" key="3">
    <source>
        <dbReference type="ARBA" id="ARBA00022676"/>
    </source>
</evidence>
<protein>
    <recommendedName>
        <fullName evidence="10">Hexosyltransferase</fullName>
        <ecNumber evidence="10">2.4.1.-</ecNumber>
    </recommendedName>
</protein>
<dbReference type="STRING" id="10228.B3RSK9"/>
<keyword evidence="5" id="KW-0812">Transmembrane</keyword>
<keyword evidence="12" id="KW-1185">Reference proteome</keyword>
<evidence type="ECO:0000256" key="7">
    <source>
        <dbReference type="ARBA" id="ARBA00022989"/>
    </source>
</evidence>
<dbReference type="Gene3D" id="3.90.550.50">
    <property type="match status" value="1"/>
</dbReference>
<evidence type="ECO:0000256" key="1">
    <source>
        <dbReference type="ARBA" id="ARBA00004323"/>
    </source>
</evidence>
<evidence type="ECO:0000256" key="10">
    <source>
        <dbReference type="RuleBase" id="RU363063"/>
    </source>
</evidence>
<dbReference type="GO" id="GO:0000139">
    <property type="term" value="C:Golgi membrane"/>
    <property type="evidence" value="ECO:0000318"/>
    <property type="project" value="GO_Central"/>
</dbReference>
<dbReference type="PhylomeDB" id="B3RSK9"/>
<dbReference type="GeneID" id="6751741"/>
<name>B3RSK9_TRIAD</name>
<dbReference type="Pfam" id="PF01762">
    <property type="entry name" value="Galactosyl_T"/>
    <property type="match status" value="1"/>
</dbReference>
<keyword evidence="7" id="KW-1133">Transmembrane helix</keyword>
<reference evidence="11 12" key="1">
    <citation type="journal article" date="2008" name="Nature">
        <title>The Trichoplax genome and the nature of placozoans.</title>
        <authorList>
            <person name="Srivastava M."/>
            <person name="Begovic E."/>
            <person name="Chapman J."/>
            <person name="Putnam N.H."/>
            <person name="Hellsten U."/>
            <person name="Kawashima T."/>
            <person name="Kuo A."/>
            <person name="Mitros T."/>
            <person name="Salamov A."/>
            <person name="Carpenter M.L."/>
            <person name="Signorovitch A.Y."/>
            <person name="Moreno M.A."/>
            <person name="Kamm K."/>
            <person name="Grimwood J."/>
            <person name="Schmutz J."/>
            <person name="Shapiro H."/>
            <person name="Grigoriev I.V."/>
            <person name="Buss L.W."/>
            <person name="Schierwater B."/>
            <person name="Dellaporta S.L."/>
            <person name="Rokhsar D.S."/>
        </authorList>
    </citation>
    <scope>NUCLEOTIDE SEQUENCE [LARGE SCALE GENOMIC DNA]</scope>
    <source>
        <strain evidence="11 12">Grell-BS-1999</strain>
    </source>
</reference>
<dbReference type="InterPro" id="IPR002659">
    <property type="entry name" value="Glyco_trans_31"/>
</dbReference>
<dbReference type="InParanoid" id="B3RSK9"/>
<proteinExistence type="inferred from homology"/>
<accession>B3RSK9</accession>
<keyword evidence="3 10" id="KW-0328">Glycosyltransferase</keyword>
<dbReference type="CTD" id="6751741"/>
<dbReference type="KEGG" id="tad:TRIADDRAFT_4567"/>
<feature type="non-terminal residue" evidence="11">
    <location>
        <position position="215"/>
    </location>
</feature>
<evidence type="ECO:0000313" key="12">
    <source>
        <dbReference type="Proteomes" id="UP000009022"/>
    </source>
</evidence>
<dbReference type="PANTHER" id="PTHR11214:SF314">
    <property type="entry name" value="HEXOSYLTRANSFERASE"/>
    <property type="match status" value="1"/>
</dbReference>
<organism evidence="11 12">
    <name type="scientific">Trichoplax adhaerens</name>
    <name type="common">Trichoplax reptans</name>
    <dbReference type="NCBI Taxonomy" id="10228"/>
    <lineage>
        <taxon>Eukaryota</taxon>
        <taxon>Metazoa</taxon>
        <taxon>Placozoa</taxon>
        <taxon>Uniplacotomia</taxon>
        <taxon>Trichoplacea</taxon>
        <taxon>Trichoplacidae</taxon>
        <taxon>Trichoplax</taxon>
    </lineage>
</organism>
<sequence>DESLTEKIIRHSASPCHSPAFLIAIILSAIDNLNYRQAIRQSWGCQKSSNTSDRSHSWRALFVIGKTQNGTINTKIEQESQLYGDIILGEFIDSYQNLTYKTLLGMKWAYTYCKPRFILKVDDDVFVNTFLLYNELLKLKNKHDFYTGYGHFHIRPHRDQLHKWYVPFQDYPREYFPDYCIGGGYVLSGDLLGKILRVEPRIKKVRLEDAYTGIL</sequence>
<keyword evidence="8 10" id="KW-0333">Golgi apparatus</keyword>
<gene>
    <name evidence="11" type="ORF">TRIADDRAFT_4567</name>
</gene>
<dbReference type="PANTHER" id="PTHR11214">
    <property type="entry name" value="BETA-1,3-N-ACETYLGLUCOSAMINYLTRANSFERASE"/>
    <property type="match status" value="1"/>
</dbReference>
<comment type="subcellular location">
    <subcellularLocation>
        <location evidence="1 10">Golgi apparatus membrane</location>
        <topology evidence="1 10">Single-pass type II membrane protein</topology>
    </subcellularLocation>
</comment>
<dbReference type="EC" id="2.4.1.-" evidence="10"/>
<dbReference type="OMA" id="DICKYRH"/>
<dbReference type="eggNOG" id="KOG2287">
    <property type="taxonomic scope" value="Eukaryota"/>
</dbReference>
<dbReference type="OrthoDB" id="6021157at2759"/>
<keyword evidence="4" id="KW-0808">Transferase</keyword>
<dbReference type="GO" id="GO:0016757">
    <property type="term" value="F:glycosyltransferase activity"/>
    <property type="evidence" value="ECO:0000318"/>
    <property type="project" value="GO_Central"/>
</dbReference>
<dbReference type="HOGENOM" id="CLU_036849_6_1_1"/>
<dbReference type="Proteomes" id="UP000009022">
    <property type="component" value="Unassembled WGS sequence"/>
</dbReference>
<evidence type="ECO:0000313" key="11">
    <source>
        <dbReference type="EMBL" id="EDV27077.1"/>
    </source>
</evidence>
<dbReference type="GO" id="GO:0016758">
    <property type="term" value="F:hexosyltransferase activity"/>
    <property type="evidence" value="ECO:0007669"/>
    <property type="project" value="InterPro"/>
</dbReference>
<keyword evidence="6" id="KW-0735">Signal-anchor</keyword>
<dbReference type="AlphaFoldDB" id="B3RSK9"/>
<comment type="similarity">
    <text evidence="2 10">Belongs to the glycosyltransferase 31 family.</text>
</comment>
<evidence type="ECO:0000256" key="8">
    <source>
        <dbReference type="ARBA" id="ARBA00023034"/>
    </source>
</evidence>
<evidence type="ECO:0000256" key="9">
    <source>
        <dbReference type="ARBA" id="ARBA00023136"/>
    </source>
</evidence>
<feature type="non-terminal residue" evidence="11">
    <location>
        <position position="1"/>
    </location>
</feature>
<evidence type="ECO:0000256" key="2">
    <source>
        <dbReference type="ARBA" id="ARBA00008661"/>
    </source>
</evidence>
<evidence type="ECO:0000256" key="4">
    <source>
        <dbReference type="ARBA" id="ARBA00022679"/>
    </source>
</evidence>
<dbReference type="GO" id="GO:0006493">
    <property type="term" value="P:protein O-linked glycosylation"/>
    <property type="evidence" value="ECO:0000318"/>
    <property type="project" value="GO_Central"/>
</dbReference>
<evidence type="ECO:0000256" key="6">
    <source>
        <dbReference type="ARBA" id="ARBA00022968"/>
    </source>
</evidence>
<evidence type="ECO:0000256" key="5">
    <source>
        <dbReference type="ARBA" id="ARBA00022692"/>
    </source>
</evidence>
<keyword evidence="9" id="KW-0472">Membrane</keyword>